<dbReference type="Proteomes" id="UP001182556">
    <property type="component" value="Unassembled WGS sequence"/>
</dbReference>
<keyword evidence="4 14" id="KW-0235">DNA replication</keyword>
<dbReference type="FunFam" id="1.20.58.870:FF:000002">
    <property type="entry name" value="DNA helicase"/>
    <property type="match status" value="1"/>
</dbReference>
<evidence type="ECO:0000256" key="6">
    <source>
        <dbReference type="ARBA" id="ARBA00022801"/>
    </source>
</evidence>
<dbReference type="EMBL" id="JAODAN010000004">
    <property type="protein sequence ID" value="KAK1925057.1"/>
    <property type="molecule type" value="Genomic_DNA"/>
</dbReference>
<accession>A0AAD9L718</accession>
<dbReference type="FunFam" id="2.20.28.10:FF:000003">
    <property type="entry name" value="DNA helicase"/>
    <property type="match status" value="1"/>
</dbReference>
<feature type="compositionally biased region" description="Low complexity" evidence="15">
    <location>
        <begin position="793"/>
        <end position="810"/>
    </location>
</feature>
<dbReference type="GO" id="GO:0097373">
    <property type="term" value="C:MCM core complex"/>
    <property type="evidence" value="ECO:0007669"/>
    <property type="project" value="UniProtKB-ARBA"/>
</dbReference>
<comment type="function">
    <text evidence="14">Acts as component of the MCM2-7 complex (MCM complex) which is the replicative helicase essential for 'once per cell cycle' DNA replication initiation and elongation in eukaryotic cells. The active ATPase sites in the MCM2-7 ring are formed through the interaction surfaces of two neighboring subunits such that a critical structure of a conserved arginine finger motif is provided in trans relative to the ATP-binding site of the Walker A box of the adjacent subunit. The six ATPase active sites, however, are likely to contribute differentially to the complex helicase activity.</text>
</comment>
<comment type="catalytic activity">
    <reaction evidence="14">
        <text>ATP + H2O = ADP + phosphate + H(+)</text>
        <dbReference type="Rhea" id="RHEA:13065"/>
        <dbReference type="ChEBI" id="CHEBI:15377"/>
        <dbReference type="ChEBI" id="CHEBI:15378"/>
        <dbReference type="ChEBI" id="CHEBI:30616"/>
        <dbReference type="ChEBI" id="CHEBI:43474"/>
        <dbReference type="ChEBI" id="CHEBI:456216"/>
        <dbReference type="EC" id="3.6.4.12"/>
    </reaction>
</comment>
<dbReference type="GO" id="GO:0005524">
    <property type="term" value="F:ATP binding"/>
    <property type="evidence" value="ECO:0007669"/>
    <property type="project" value="UniProtKB-UniRule"/>
</dbReference>
<dbReference type="InterPro" id="IPR033762">
    <property type="entry name" value="MCM_OB"/>
</dbReference>
<dbReference type="Pfam" id="PF17855">
    <property type="entry name" value="MCM_lid"/>
    <property type="match status" value="1"/>
</dbReference>
<evidence type="ECO:0000256" key="2">
    <source>
        <dbReference type="ARBA" id="ARBA00008010"/>
    </source>
</evidence>
<keyword evidence="7 14" id="KW-0347">Helicase</keyword>
<dbReference type="PANTHER" id="PTHR11630">
    <property type="entry name" value="DNA REPLICATION LICENSING FACTOR MCM FAMILY MEMBER"/>
    <property type="match status" value="1"/>
</dbReference>
<evidence type="ECO:0000256" key="3">
    <source>
        <dbReference type="ARBA" id="ARBA00012551"/>
    </source>
</evidence>
<feature type="region of interest" description="Disordered" evidence="15">
    <location>
        <begin position="933"/>
        <end position="952"/>
    </location>
</feature>
<dbReference type="InterPro" id="IPR027925">
    <property type="entry name" value="MCM_N"/>
</dbReference>
<evidence type="ECO:0000313" key="18">
    <source>
        <dbReference type="Proteomes" id="UP001182556"/>
    </source>
</evidence>
<keyword evidence="8 13" id="KW-0067">ATP-binding</keyword>
<feature type="region of interest" description="Disordered" evidence="15">
    <location>
        <begin position="1"/>
        <end position="89"/>
    </location>
</feature>
<evidence type="ECO:0000256" key="11">
    <source>
        <dbReference type="ARBA" id="ARBA00023306"/>
    </source>
</evidence>
<dbReference type="Pfam" id="PF17207">
    <property type="entry name" value="MCM_OB"/>
    <property type="match status" value="1"/>
</dbReference>
<dbReference type="PROSITE" id="PS00847">
    <property type="entry name" value="MCM_1"/>
    <property type="match status" value="1"/>
</dbReference>
<evidence type="ECO:0000256" key="10">
    <source>
        <dbReference type="ARBA" id="ARBA00023242"/>
    </source>
</evidence>
<protein>
    <recommendedName>
        <fullName evidence="12 14">DNA replication licensing factor MCM6</fullName>
        <ecNumber evidence="3 14">3.6.4.12</ecNumber>
    </recommendedName>
</protein>
<comment type="similarity">
    <text evidence="2 13">Belongs to the MCM family.</text>
</comment>
<dbReference type="CDD" id="cd17757">
    <property type="entry name" value="MCM6"/>
    <property type="match status" value="1"/>
</dbReference>
<evidence type="ECO:0000256" key="1">
    <source>
        <dbReference type="ARBA" id="ARBA00004123"/>
    </source>
</evidence>
<keyword evidence="6 14" id="KW-0378">Hydrolase</keyword>
<feature type="domain" description="MCM C-terminal AAA(+) ATPase" evidence="16">
    <location>
        <begin position="460"/>
        <end position="666"/>
    </location>
</feature>
<dbReference type="GO" id="GO:1990518">
    <property type="term" value="F:single-stranded 3'-5' DNA helicase activity"/>
    <property type="evidence" value="ECO:0007669"/>
    <property type="project" value="TreeGrafter"/>
</dbReference>
<dbReference type="GO" id="GO:0006279">
    <property type="term" value="P:premeiotic DNA replication"/>
    <property type="evidence" value="ECO:0007669"/>
    <property type="project" value="UniProtKB-ARBA"/>
</dbReference>
<feature type="region of interest" description="Disordered" evidence="15">
    <location>
        <begin position="780"/>
        <end position="814"/>
    </location>
</feature>
<evidence type="ECO:0000259" key="16">
    <source>
        <dbReference type="PROSITE" id="PS50051"/>
    </source>
</evidence>
<dbReference type="FunFam" id="3.40.50.300:FF:000115">
    <property type="entry name" value="DNA helicase"/>
    <property type="match status" value="1"/>
</dbReference>
<evidence type="ECO:0000256" key="14">
    <source>
        <dbReference type="RuleBase" id="RU368064"/>
    </source>
</evidence>
<dbReference type="AlphaFoldDB" id="A0AAD9L718"/>
<evidence type="ECO:0000256" key="12">
    <source>
        <dbReference type="ARBA" id="ARBA00073495"/>
    </source>
</evidence>
<dbReference type="SMART" id="SM00350">
    <property type="entry name" value="MCM"/>
    <property type="match status" value="1"/>
</dbReference>
<dbReference type="GO" id="GO:1902969">
    <property type="term" value="P:mitotic DNA replication"/>
    <property type="evidence" value="ECO:0007669"/>
    <property type="project" value="TreeGrafter"/>
</dbReference>
<name>A0AAD9L718_PAPLA</name>
<dbReference type="GO" id="GO:0006270">
    <property type="term" value="P:DNA replication initiation"/>
    <property type="evidence" value="ECO:0007669"/>
    <property type="project" value="UniProtKB-UniRule"/>
</dbReference>
<dbReference type="GO" id="GO:0005656">
    <property type="term" value="C:nuclear pre-replicative complex"/>
    <property type="evidence" value="ECO:0007669"/>
    <property type="project" value="UniProtKB-ARBA"/>
</dbReference>
<keyword evidence="9 13" id="KW-0238">DNA-binding</keyword>
<dbReference type="GO" id="GO:0000727">
    <property type="term" value="P:double-strand break repair via break-induced replication"/>
    <property type="evidence" value="ECO:0007669"/>
    <property type="project" value="TreeGrafter"/>
</dbReference>
<evidence type="ECO:0000256" key="9">
    <source>
        <dbReference type="ARBA" id="ARBA00023125"/>
    </source>
</evidence>
<keyword evidence="10" id="KW-0539">Nucleus</keyword>
<keyword evidence="18" id="KW-1185">Reference proteome</keyword>
<dbReference type="InterPro" id="IPR012340">
    <property type="entry name" value="NA-bd_OB-fold"/>
</dbReference>
<evidence type="ECO:0000256" key="7">
    <source>
        <dbReference type="ARBA" id="ARBA00022806"/>
    </source>
</evidence>
<dbReference type="GO" id="GO:0031261">
    <property type="term" value="C:DNA replication preinitiation complex"/>
    <property type="evidence" value="ECO:0007669"/>
    <property type="project" value="UniProtKB-ARBA"/>
</dbReference>
<dbReference type="Gene3D" id="2.20.28.10">
    <property type="match status" value="1"/>
</dbReference>
<gene>
    <name evidence="17" type="ORF">DB88DRAFT_437862</name>
</gene>
<comment type="subunit">
    <text evidence="14">Component of the MCM2-7 complex.</text>
</comment>
<dbReference type="PRINTS" id="PR01662">
    <property type="entry name" value="MCMPROTEIN6"/>
</dbReference>
<dbReference type="Pfam" id="PF18263">
    <property type="entry name" value="WHD_MCM6"/>
    <property type="match status" value="1"/>
</dbReference>
<dbReference type="Gene3D" id="2.40.50.140">
    <property type="entry name" value="Nucleic acid-binding proteins"/>
    <property type="match status" value="1"/>
</dbReference>
<evidence type="ECO:0000256" key="13">
    <source>
        <dbReference type="RuleBase" id="RU004070"/>
    </source>
</evidence>
<dbReference type="PANTHER" id="PTHR11630:SF43">
    <property type="entry name" value="DNA REPLICATION LICENSING FACTOR MCM6"/>
    <property type="match status" value="1"/>
</dbReference>
<dbReference type="PRINTS" id="PR01657">
    <property type="entry name" value="MCMFAMILY"/>
</dbReference>
<evidence type="ECO:0000256" key="8">
    <source>
        <dbReference type="ARBA" id="ARBA00022840"/>
    </source>
</evidence>
<evidence type="ECO:0000313" key="17">
    <source>
        <dbReference type="EMBL" id="KAK1925057.1"/>
    </source>
</evidence>
<dbReference type="Gene3D" id="3.30.1640.10">
    <property type="entry name" value="mini-chromosome maintenance (MCM) complex, chain A, domain 1"/>
    <property type="match status" value="1"/>
</dbReference>
<evidence type="ECO:0000256" key="15">
    <source>
        <dbReference type="SAM" id="MobiDB-lite"/>
    </source>
</evidence>
<comment type="caution">
    <text evidence="17">The sequence shown here is derived from an EMBL/GenBank/DDBJ whole genome shotgun (WGS) entry which is preliminary data.</text>
</comment>
<dbReference type="InterPro" id="IPR041562">
    <property type="entry name" value="MCM_lid"/>
</dbReference>
<dbReference type="Pfam" id="PF00493">
    <property type="entry name" value="MCM"/>
    <property type="match status" value="1"/>
</dbReference>
<dbReference type="InterPro" id="IPR031327">
    <property type="entry name" value="MCM"/>
</dbReference>
<feature type="compositionally biased region" description="Basic and acidic residues" evidence="15">
    <location>
        <begin position="76"/>
        <end position="89"/>
    </location>
</feature>
<comment type="subcellular location">
    <subcellularLocation>
        <location evidence="1 14">Nucleus</location>
    </subcellularLocation>
</comment>
<dbReference type="Gene3D" id="1.20.58.870">
    <property type="match status" value="1"/>
</dbReference>
<dbReference type="SUPFAM" id="SSF52540">
    <property type="entry name" value="P-loop containing nucleoside triphosphate hydrolases"/>
    <property type="match status" value="1"/>
</dbReference>
<dbReference type="InterPro" id="IPR041024">
    <property type="entry name" value="Mcm6_C"/>
</dbReference>
<keyword evidence="11 14" id="KW-0131">Cell cycle</keyword>
<dbReference type="GO" id="GO:0003697">
    <property type="term" value="F:single-stranded DNA binding"/>
    <property type="evidence" value="ECO:0007669"/>
    <property type="project" value="TreeGrafter"/>
</dbReference>
<dbReference type="GO" id="GO:0016787">
    <property type="term" value="F:hydrolase activity"/>
    <property type="evidence" value="ECO:0007669"/>
    <property type="project" value="UniProtKB-KW"/>
</dbReference>
<reference evidence="17" key="1">
    <citation type="submission" date="2023-02" db="EMBL/GenBank/DDBJ databases">
        <title>Identification and recombinant expression of a fungal hydrolase from Papiliotrema laurentii that hydrolyzes apple cutin and clears colloidal polyester polyurethane.</title>
        <authorList>
            <consortium name="DOE Joint Genome Institute"/>
            <person name="Roman V.A."/>
            <person name="Bojanowski C."/>
            <person name="Crable B.R."/>
            <person name="Wagner D.N."/>
            <person name="Hung C.S."/>
            <person name="Nadeau L.J."/>
            <person name="Schratz L."/>
            <person name="Haridas S."/>
            <person name="Pangilinan J."/>
            <person name="Lipzen A."/>
            <person name="Na H."/>
            <person name="Yan M."/>
            <person name="Ng V."/>
            <person name="Grigoriev I.V."/>
            <person name="Spatafora J.W."/>
            <person name="Barlow D."/>
            <person name="Biffinger J."/>
            <person name="Kelley-Loughnane N."/>
            <person name="Varaljay V.A."/>
            <person name="Crookes-Goodson W.J."/>
        </authorList>
    </citation>
    <scope>NUCLEOTIDE SEQUENCE</scope>
    <source>
        <strain evidence="17">5307AH</strain>
    </source>
</reference>
<dbReference type="Pfam" id="PF14551">
    <property type="entry name" value="MCM_N"/>
    <property type="match status" value="1"/>
</dbReference>
<dbReference type="Gene3D" id="3.40.50.300">
    <property type="entry name" value="P-loop containing nucleotide triphosphate hydrolases"/>
    <property type="match status" value="1"/>
</dbReference>
<feature type="compositionally biased region" description="Low complexity" evidence="15">
    <location>
        <begin position="24"/>
        <end position="35"/>
    </location>
</feature>
<feature type="compositionally biased region" description="Polar residues" evidence="15">
    <location>
        <begin position="1"/>
        <end position="13"/>
    </location>
</feature>
<dbReference type="GO" id="GO:0042555">
    <property type="term" value="C:MCM complex"/>
    <property type="evidence" value="ECO:0007669"/>
    <property type="project" value="UniProtKB-UniRule"/>
</dbReference>
<keyword evidence="5 13" id="KW-0547">Nucleotide-binding</keyword>
<proteinExistence type="inferred from homology"/>
<dbReference type="InterPro" id="IPR018525">
    <property type="entry name" value="MCM_CS"/>
</dbReference>
<dbReference type="PROSITE" id="PS50051">
    <property type="entry name" value="MCM_2"/>
    <property type="match status" value="1"/>
</dbReference>
<dbReference type="GO" id="GO:0043596">
    <property type="term" value="C:nuclear replication fork"/>
    <property type="evidence" value="ECO:0007669"/>
    <property type="project" value="UniProtKB-ARBA"/>
</dbReference>
<evidence type="ECO:0000256" key="5">
    <source>
        <dbReference type="ARBA" id="ARBA00022741"/>
    </source>
</evidence>
<dbReference type="InterPro" id="IPR027417">
    <property type="entry name" value="P-loop_NTPase"/>
</dbReference>
<evidence type="ECO:0000256" key="4">
    <source>
        <dbReference type="ARBA" id="ARBA00022705"/>
    </source>
</evidence>
<sequence>MSSPGPYNSSLPPSSAPIDPGTPRSSLSQSLGQSRILDPLAFDNVPGLNGTQPGAANEAVEDTATGNAPRRGGMRRRFEDTADIPRVRDPTGESIMTQFAKFLEEYTDQVNLPDTPRSGATLRPDDRDGDRFYIDQIKAMREFEITTLYVDFTHLLEREEFLARAIQAQYYRFLPFLRRALQSLVRKYDDQYLYISTSASAAPSTSSTSKSLITRDFNISFYNLPLTSGIRDLRMNIIGQLVSISGTVTRTSEVRPELVSGTFVCEACRAEIRDVEQQFKYTEPIMCQNTTCQNRSGWQLNIEQSKFSDWQKVRIQENANEIPTGSMPRSLDVILRSEIVERAKAGDKCTFTGTFIVVPDVSQLGIPGVNNEMIRESKGGRGDGGIASQGVTGLKSLGVRDLQYKTAFLACMVQGADARAGSTDVRGDLDDGEEDQEAFLNTLTAQEVEELKAMVNTDNIYQRLVSSIAPTVYGHEIVKKGILLQLMGGVHKQTQEGIHLRGDINVCIVGDPSTSKSQFLKYVCGFLPRAVYTSGKASSAAGLTAAVVKDEESGEFTIEAGALMLADNGICAIDEFDKMDIADQVAIHEAMEQQTISIAKAGIQATLNARTSILAAANPIGGRYNRKMSLRANVAMSAPIMSRFDLFFVVLDECNENTDLNLAQHIVNVHRFRDAAIAPEFSTEALQRYIRYARTFSPKLTPAASAVLVEKYRSLRQDESGAGKSNFRITVRQLESMIRLSEAIARANCVNEITPQIVREAHSLLRQSIIHVEQDDINFDEEEEAEEVVGRDGLSSSTGQGRTSGTSGLGDVDESMDDADAAALDAAEESYRAKTSTAIGQSSTPAPEKRKMRITYNRYMEIMNLCVLHLSDVEREQGTGVDREELVQWYLEQKEMEFESEEDLEYERELIGKALNKLAKDNYLLELRGDVREGLQSSGDGDEMEDSAEGTGDKVYYVVHPQVDLSDLSSSIQS</sequence>
<organism evidence="17 18">
    <name type="scientific">Papiliotrema laurentii</name>
    <name type="common">Cryptococcus laurentii</name>
    <dbReference type="NCBI Taxonomy" id="5418"/>
    <lineage>
        <taxon>Eukaryota</taxon>
        <taxon>Fungi</taxon>
        <taxon>Dikarya</taxon>
        <taxon>Basidiomycota</taxon>
        <taxon>Agaricomycotina</taxon>
        <taxon>Tremellomycetes</taxon>
        <taxon>Tremellales</taxon>
        <taxon>Rhynchogastremaceae</taxon>
        <taxon>Papiliotrema</taxon>
    </lineage>
</organism>
<dbReference type="InterPro" id="IPR008049">
    <property type="entry name" value="MCM6"/>
</dbReference>
<dbReference type="InterPro" id="IPR001208">
    <property type="entry name" value="MCM_dom"/>
</dbReference>
<dbReference type="EC" id="3.6.4.12" evidence="3 14"/>
<dbReference type="SUPFAM" id="SSF50249">
    <property type="entry name" value="Nucleic acid-binding proteins"/>
    <property type="match status" value="1"/>
</dbReference>